<dbReference type="CDD" id="cd02440">
    <property type="entry name" value="AdoMet_MTases"/>
    <property type="match status" value="1"/>
</dbReference>
<dbReference type="EMBL" id="MIYZ01000027">
    <property type="protein sequence ID" value="OIR21980.1"/>
    <property type="molecule type" value="Genomic_DNA"/>
</dbReference>
<dbReference type="SUPFAM" id="SSF53335">
    <property type="entry name" value="S-adenosyl-L-methionine-dependent methyltransferases"/>
    <property type="match status" value="1"/>
</dbReference>
<comment type="caution">
    <text evidence="1">The sequence shown here is derived from an EMBL/GenBank/DDBJ whole genome shotgun (WGS) entry which is preliminary data.</text>
</comment>
<reference evidence="1 2" key="1">
    <citation type="submission" date="2016-08" db="EMBL/GenBank/DDBJ databases">
        <title>New Insights into Marine Group III Euryarchaeota, from dark to light.</title>
        <authorList>
            <person name="Haro-Moreno J.M."/>
            <person name="Rodriguez-Valera F."/>
            <person name="Lopez-Garcia P."/>
            <person name="Moreira D."/>
            <person name="Martin-Cuadrado A.B."/>
        </authorList>
    </citation>
    <scope>NUCLEOTIDE SEQUENCE [LARGE SCALE GENOMIC DNA]</scope>
    <source>
        <strain evidence="1">CG-Epi2</strain>
    </source>
</reference>
<accession>A0A1J5U7N7</accession>
<protein>
    <submittedName>
        <fullName evidence="1">Nodulation protein S NodS</fullName>
    </submittedName>
</protein>
<dbReference type="AlphaFoldDB" id="A0A1J5U7N7"/>
<dbReference type="Proteomes" id="UP000183615">
    <property type="component" value="Unassembled WGS sequence"/>
</dbReference>
<dbReference type="Pfam" id="PF13489">
    <property type="entry name" value="Methyltransf_23"/>
    <property type="match status" value="1"/>
</dbReference>
<name>A0A1J5U7N7_9ARCH</name>
<dbReference type="Gene3D" id="3.40.50.150">
    <property type="entry name" value="Vaccinia Virus protein VP39"/>
    <property type="match status" value="1"/>
</dbReference>
<dbReference type="PANTHER" id="PTHR43861">
    <property type="entry name" value="TRANS-ACONITATE 2-METHYLTRANSFERASE-RELATED"/>
    <property type="match status" value="1"/>
</dbReference>
<evidence type="ECO:0000313" key="2">
    <source>
        <dbReference type="Proteomes" id="UP000183615"/>
    </source>
</evidence>
<sequence>MKKATDVFGRWAEEGKDRGMEKSHAIPVDEMVNFALKERLSIDKSFSFLDLGCGNGWVVRNVAKNELCIRAVGIDGARQMISNAELRGGDTEYIVANINSYTSNQKYDVIHSMEVLYYLKDPSEVVRKISNSWLNEGGRLIVGIDHYYENTDSHSWQEKVGTRMLMLKESEWIQIFEMAGLNDVESWRSNKHADWAGTLVLTGKK</sequence>
<proteinExistence type="predicted"/>
<evidence type="ECO:0000313" key="1">
    <source>
        <dbReference type="EMBL" id="OIR21980.1"/>
    </source>
</evidence>
<dbReference type="InterPro" id="IPR029063">
    <property type="entry name" value="SAM-dependent_MTases_sf"/>
</dbReference>
<organism evidence="1 2">
    <name type="scientific">Marine Group III euryarchaeote CG-Epi2</name>
    <dbReference type="NCBI Taxonomy" id="1888996"/>
    <lineage>
        <taxon>Archaea</taxon>
        <taxon>Methanobacteriati</taxon>
        <taxon>Thermoplasmatota</taxon>
        <taxon>Thermoplasmata</taxon>
        <taxon>Candidatus Thermoprofundales</taxon>
    </lineage>
</organism>
<gene>
    <name evidence="1" type="ORF">BET99_05330</name>
</gene>